<accession>A0A2T7F698</accession>
<proteinExistence type="predicted"/>
<evidence type="ECO:0000256" key="1">
    <source>
        <dbReference type="SAM" id="MobiDB-lite"/>
    </source>
</evidence>
<dbReference type="AlphaFoldDB" id="A0A2T7F698"/>
<name>A0A2T7F698_9POAL</name>
<feature type="region of interest" description="Disordered" evidence="1">
    <location>
        <begin position="26"/>
        <end position="75"/>
    </location>
</feature>
<reference evidence="2 3" key="1">
    <citation type="submission" date="2018-04" db="EMBL/GenBank/DDBJ databases">
        <title>WGS assembly of Panicum hallii var. hallii HAL2.</title>
        <authorList>
            <person name="Lovell J."/>
            <person name="Jenkins J."/>
            <person name="Lowry D."/>
            <person name="Mamidi S."/>
            <person name="Sreedasyam A."/>
            <person name="Weng X."/>
            <person name="Barry K."/>
            <person name="Bonette J."/>
            <person name="Campitelli B."/>
            <person name="Daum C."/>
            <person name="Gordon S."/>
            <person name="Gould B."/>
            <person name="Lipzen A."/>
            <person name="MacQueen A."/>
            <person name="Palacio-Mejia J."/>
            <person name="Plott C."/>
            <person name="Shakirov E."/>
            <person name="Shu S."/>
            <person name="Yoshinaga Y."/>
            <person name="Zane M."/>
            <person name="Rokhsar D."/>
            <person name="Grimwood J."/>
            <person name="Schmutz J."/>
            <person name="Juenger T."/>
        </authorList>
    </citation>
    <scope>NUCLEOTIDE SEQUENCE [LARGE SCALE GENOMIC DNA]</scope>
    <source>
        <strain evidence="3">cv. HAL2</strain>
    </source>
</reference>
<sequence length="75" mass="7790">MPAPLLQPPWRAQDLAGFSLRGAEVAAGRQSRTQGGELGDVRRNGGVEGSGNSQCGLEQERHARGSGAAEECRGS</sequence>
<organism evidence="2 3">
    <name type="scientific">Panicum hallii var. hallii</name>
    <dbReference type="NCBI Taxonomy" id="1504633"/>
    <lineage>
        <taxon>Eukaryota</taxon>
        <taxon>Viridiplantae</taxon>
        <taxon>Streptophyta</taxon>
        <taxon>Embryophyta</taxon>
        <taxon>Tracheophyta</taxon>
        <taxon>Spermatophyta</taxon>
        <taxon>Magnoliopsida</taxon>
        <taxon>Liliopsida</taxon>
        <taxon>Poales</taxon>
        <taxon>Poaceae</taxon>
        <taxon>PACMAD clade</taxon>
        <taxon>Panicoideae</taxon>
        <taxon>Panicodae</taxon>
        <taxon>Paniceae</taxon>
        <taxon>Panicinae</taxon>
        <taxon>Panicum</taxon>
        <taxon>Panicum sect. Panicum</taxon>
    </lineage>
</organism>
<dbReference type="Proteomes" id="UP000244336">
    <property type="component" value="Chromosome 1"/>
</dbReference>
<evidence type="ECO:0000313" key="2">
    <source>
        <dbReference type="EMBL" id="PUZ75609.1"/>
    </source>
</evidence>
<dbReference type="Gramene" id="PUZ75609">
    <property type="protein sequence ID" value="PUZ75609"/>
    <property type="gene ID" value="GQ55_1G194600"/>
</dbReference>
<keyword evidence="3" id="KW-1185">Reference proteome</keyword>
<evidence type="ECO:0000313" key="3">
    <source>
        <dbReference type="Proteomes" id="UP000244336"/>
    </source>
</evidence>
<gene>
    <name evidence="2" type="ORF">GQ55_1G194600</name>
</gene>
<protein>
    <submittedName>
        <fullName evidence="2">Uncharacterized protein</fullName>
    </submittedName>
</protein>
<dbReference type="EMBL" id="CM009749">
    <property type="protein sequence ID" value="PUZ75609.1"/>
    <property type="molecule type" value="Genomic_DNA"/>
</dbReference>